<gene>
    <name evidence="3" type="ORF">IWQ62_006177</name>
</gene>
<dbReference type="InterPro" id="IPR036883">
    <property type="entry name" value="PDCD5-like_sf"/>
</dbReference>
<feature type="compositionally biased region" description="Gly residues" evidence="2">
    <location>
        <begin position="26"/>
        <end position="38"/>
    </location>
</feature>
<dbReference type="SUPFAM" id="SSF46950">
    <property type="entry name" value="Double-stranded DNA-binding domain"/>
    <property type="match status" value="1"/>
</dbReference>
<dbReference type="InterPro" id="IPR002836">
    <property type="entry name" value="PDCD5-like"/>
</dbReference>
<proteinExistence type="inferred from homology"/>
<keyword evidence="4" id="KW-1185">Reference proteome</keyword>
<dbReference type="GO" id="GO:0005829">
    <property type="term" value="C:cytosol"/>
    <property type="evidence" value="ECO:0007669"/>
    <property type="project" value="TreeGrafter"/>
</dbReference>
<dbReference type="FunFam" id="1.10.8.140:FF:000006">
    <property type="entry name" value="programmed cell death protein 5-like"/>
    <property type="match status" value="1"/>
</dbReference>
<sequence>MDDELQAIRARRLAELQKQKTPTGGFSPGGFPGHGNDQGGTAEDAEKKRQMEEMREMMLAQILQTDARERLARIAMVKADKARSIEDMLIRMARMGQLRGKVNDTQLVDLLEQVNEKTKRNEPKIVFNRRRDEDDDDDDYGL</sequence>
<dbReference type="Gene3D" id="1.10.8.140">
    <property type="entry name" value="PDCD5-like"/>
    <property type="match status" value="1"/>
</dbReference>
<reference evidence="3" key="1">
    <citation type="submission" date="2022-07" db="EMBL/GenBank/DDBJ databases">
        <title>Phylogenomic reconstructions and comparative analyses of Kickxellomycotina fungi.</title>
        <authorList>
            <person name="Reynolds N.K."/>
            <person name="Stajich J.E."/>
            <person name="Barry K."/>
            <person name="Grigoriev I.V."/>
            <person name="Crous P."/>
            <person name="Smith M.E."/>
        </authorList>
    </citation>
    <scope>NUCLEOTIDE SEQUENCE</scope>
    <source>
        <strain evidence="3">RSA 1196</strain>
    </source>
</reference>
<dbReference type="GO" id="GO:0005634">
    <property type="term" value="C:nucleus"/>
    <property type="evidence" value="ECO:0007669"/>
    <property type="project" value="TreeGrafter"/>
</dbReference>
<dbReference type="OrthoDB" id="10252486at2759"/>
<protein>
    <recommendedName>
        <fullName evidence="5">Programmed cell death protein 5</fullName>
    </recommendedName>
</protein>
<feature type="region of interest" description="Disordered" evidence="2">
    <location>
        <begin position="14"/>
        <end position="50"/>
    </location>
</feature>
<evidence type="ECO:0000313" key="4">
    <source>
        <dbReference type="Proteomes" id="UP001150925"/>
    </source>
</evidence>
<evidence type="ECO:0008006" key="5">
    <source>
        <dbReference type="Google" id="ProtNLM"/>
    </source>
</evidence>
<name>A0A9W8APN9_9FUNG</name>
<dbReference type="PANTHER" id="PTHR10840:SF0">
    <property type="entry name" value="PROGRAMMED CELL DEATH PROTEIN 5"/>
    <property type="match status" value="1"/>
</dbReference>
<feature type="region of interest" description="Disordered" evidence="2">
    <location>
        <begin position="118"/>
        <end position="142"/>
    </location>
</feature>
<dbReference type="PIRSF" id="PIRSF015730">
    <property type="entry name" value="TFAR19"/>
    <property type="match status" value="1"/>
</dbReference>
<evidence type="ECO:0000256" key="2">
    <source>
        <dbReference type="SAM" id="MobiDB-lite"/>
    </source>
</evidence>
<dbReference type="GO" id="GO:0003677">
    <property type="term" value="F:DNA binding"/>
    <property type="evidence" value="ECO:0007669"/>
    <property type="project" value="InterPro"/>
</dbReference>
<accession>A0A9W8APN9</accession>
<comment type="similarity">
    <text evidence="1">Belongs to the PDCD5 family.</text>
</comment>
<evidence type="ECO:0000256" key="1">
    <source>
        <dbReference type="ARBA" id="ARBA00010490"/>
    </source>
</evidence>
<dbReference type="Pfam" id="PF01984">
    <property type="entry name" value="dsDNA_bind"/>
    <property type="match status" value="1"/>
</dbReference>
<evidence type="ECO:0000313" key="3">
    <source>
        <dbReference type="EMBL" id="KAJ1952639.1"/>
    </source>
</evidence>
<dbReference type="PANTHER" id="PTHR10840">
    <property type="entry name" value="PROGRAMMED CELL DEATH PROTEIN 5"/>
    <property type="match status" value="1"/>
</dbReference>
<dbReference type="AlphaFoldDB" id="A0A9W8APN9"/>
<dbReference type="Proteomes" id="UP001150925">
    <property type="component" value="Unassembled WGS sequence"/>
</dbReference>
<feature type="compositionally biased region" description="Acidic residues" evidence="2">
    <location>
        <begin position="133"/>
        <end position="142"/>
    </location>
</feature>
<dbReference type="EMBL" id="JANBPY010003132">
    <property type="protein sequence ID" value="KAJ1952639.1"/>
    <property type="molecule type" value="Genomic_DNA"/>
</dbReference>
<comment type="caution">
    <text evidence="3">The sequence shown here is derived from an EMBL/GenBank/DDBJ whole genome shotgun (WGS) entry which is preliminary data.</text>
</comment>
<organism evidence="3 4">
    <name type="scientific">Dispira parvispora</name>
    <dbReference type="NCBI Taxonomy" id="1520584"/>
    <lineage>
        <taxon>Eukaryota</taxon>
        <taxon>Fungi</taxon>
        <taxon>Fungi incertae sedis</taxon>
        <taxon>Zoopagomycota</taxon>
        <taxon>Kickxellomycotina</taxon>
        <taxon>Dimargaritomycetes</taxon>
        <taxon>Dimargaritales</taxon>
        <taxon>Dimargaritaceae</taxon>
        <taxon>Dispira</taxon>
    </lineage>
</organism>